<keyword evidence="2" id="KW-1185">Reference proteome</keyword>
<evidence type="ECO:0000313" key="2">
    <source>
        <dbReference type="Proteomes" id="UP000828251"/>
    </source>
</evidence>
<evidence type="ECO:0000313" key="1">
    <source>
        <dbReference type="EMBL" id="KAH1083647.1"/>
    </source>
</evidence>
<proteinExistence type="predicted"/>
<dbReference type="AlphaFoldDB" id="A0A9D4A3N4"/>
<reference evidence="1 2" key="1">
    <citation type="journal article" date="2021" name="Plant Biotechnol. J.">
        <title>Multi-omics assisted identification of the key and species-specific regulatory components of drought-tolerant mechanisms in Gossypium stocksii.</title>
        <authorList>
            <person name="Yu D."/>
            <person name="Ke L."/>
            <person name="Zhang D."/>
            <person name="Wu Y."/>
            <person name="Sun Y."/>
            <person name="Mei J."/>
            <person name="Sun J."/>
            <person name="Sun Y."/>
        </authorList>
    </citation>
    <scope>NUCLEOTIDE SEQUENCE [LARGE SCALE GENOMIC DNA]</scope>
    <source>
        <strain evidence="2">cv. E1</strain>
        <tissue evidence="1">Leaf</tissue>
    </source>
</reference>
<dbReference type="OrthoDB" id="1934719at2759"/>
<dbReference type="EMBL" id="JAIQCV010000007">
    <property type="protein sequence ID" value="KAH1083647.1"/>
    <property type="molecule type" value="Genomic_DNA"/>
</dbReference>
<accession>A0A9D4A3N4</accession>
<name>A0A9D4A3N4_9ROSI</name>
<evidence type="ECO:0008006" key="3">
    <source>
        <dbReference type="Google" id="ProtNLM"/>
    </source>
</evidence>
<organism evidence="1 2">
    <name type="scientific">Gossypium stocksii</name>
    <dbReference type="NCBI Taxonomy" id="47602"/>
    <lineage>
        <taxon>Eukaryota</taxon>
        <taxon>Viridiplantae</taxon>
        <taxon>Streptophyta</taxon>
        <taxon>Embryophyta</taxon>
        <taxon>Tracheophyta</taxon>
        <taxon>Spermatophyta</taxon>
        <taxon>Magnoliopsida</taxon>
        <taxon>eudicotyledons</taxon>
        <taxon>Gunneridae</taxon>
        <taxon>Pentapetalae</taxon>
        <taxon>rosids</taxon>
        <taxon>malvids</taxon>
        <taxon>Malvales</taxon>
        <taxon>Malvaceae</taxon>
        <taxon>Malvoideae</taxon>
        <taxon>Gossypium</taxon>
    </lineage>
</organism>
<comment type="caution">
    <text evidence="1">The sequence shown here is derived from an EMBL/GenBank/DDBJ whole genome shotgun (WGS) entry which is preliminary data.</text>
</comment>
<protein>
    <recommendedName>
        <fullName evidence="3">RNase H type-1 domain-containing protein</fullName>
    </recommendedName>
</protein>
<gene>
    <name evidence="1" type="ORF">J1N35_023408</name>
</gene>
<sequence>MERLAHRITMEVQAGKWNLIHLRGEGQALSHLFFVADLVLFCQAEVSQVTLIKIFLEEFSALSSHKVNARKTQVCFSSNVEDESTDSLASLLRFQSVNDHGRYLGAPPFQKRIMRRVFHFVINKIRSRLNGWDAKLLSMDILLRIAAIRAPLNITSDDVCVWSNSASVLVRYVPRALYGRNMSQMLSYVMDSLETTNGGVNREANQLADGIAKIAHGRDITLDKHTHPAAHLWGVFLSDAMGWNS</sequence>
<dbReference type="PANTHER" id="PTHR33116">
    <property type="entry name" value="REVERSE TRANSCRIPTASE ZINC-BINDING DOMAIN-CONTAINING PROTEIN-RELATED-RELATED"/>
    <property type="match status" value="1"/>
</dbReference>
<dbReference type="Proteomes" id="UP000828251">
    <property type="component" value="Unassembled WGS sequence"/>
</dbReference>
<dbReference type="PANTHER" id="PTHR33116:SF86">
    <property type="entry name" value="REVERSE TRANSCRIPTASE DOMAIN-CONTAINING PROTEIN"/>
    <property type="match status" value="1"/>
</dbReference>